<evidence type="ECO:0000313" key="3">
    <source>
        <dbReference type="Proteomes" id="UP000273734"/>
    </source>
</evidence>
<name>A0AB74D9E5_9BURK</name>
<evidence type="ECO:0000313" key="2">
    <source>
        <dbReference type="EMBL" id="RQP80055.1"/>
    </source>
</evidence>
<gene>
    <name evidence="2" type="ORF">DF015_11020</name>
</gene>
<evidence type="ECO:0000256" key="1">
    <source>
        <dbReference type="SAM" id="MobiDB-lite"/>
    </source>
</evidence>
<comment type="caution">
    <text evidence="2">The sequence shown here is derived from an EMBL/GenBank/DDBJ whole genome shotgun (WGS) entry which is preliminary data.</text>
</comment>
<reference evidence="2 3" key="1">
    <citation type="submission" date="2018-08" db="EMBL/GenBank/DDBJ databases">
        <title>Comparative analysis of Burkholderia isolates from Puerto Rico.</title>
        <authorList>
            <person name="Hall C."/>
            <person name="Sahl J."/>
            <person name="Wagner D."/>
        </authorList>
    </citation>
    <scope>NUCLEOTIDE SEQUENCE [LARGE SCALE GENOMIC DNA]</scope>
    <source>
        <strain evidence="2 3">Bp8964</strain>
    </source>
</reference>
<sequence length="73" mass="8573">MLDEMRRMLFRQLGTSIVERRNALSKSCVVNDESSHNEFVKKNKKGFRMNSNALASAQSHEEGRHVFRHRRGR</sequence>
<accession>A0AB74D9E5</accession>
<proteinExistence type="predicted"/>
<organism evidence="2 3">
    <name type="scientific">Burkholderia ubonensis</name>
    <dbReference type="NCBI Taxonomy" id="101571"/>
    <lineage>
        <taxon>Bacteria</taxon>
        <taxon>Pseudomonadati</taxon>
        <taxon>Pseudomonadota</taxon>
        <taxon>Betaproteobacteria</taxon>
        <taxon>Burkholderiales</taxon>
        <taxon>Burkholderiaceae</taxon>
        <taxon>Burkholderia</taxon>
        <taxon>Burkholderia cepacia complex</taxon>
    </lineage>
</organism>
<dbReference type="Proteomes" id="UP000273734">
    <property type="component" value="Unassembled WGS sequence"/>
</dbReference>
<protein>
    <submittedName>
        <fullName evidence="2">Uncharacterized protein</fullName>
    </submittedName>
</protein>
<dbReference type="EMBL" id="QTNY01000006">
    <property type="protein sequence ID" value="RQP80055.1"/>
    <property type="molecule type" value="Genomic_DNA"/>
</dbReference>
<feature type="region of interest" description="Disordered" evidence="1">
    <location>
        <begin position="54"/>
        <end position="73"/>
    </location>
</feature>
<dbReference type="AlphaFoldDB" id="A0AB74D9E5"/>